<dbReference type="InterPro" id="IPR008920">
    <property type="entry name" value="TF_FadR/GntR_C"/>
</dbReference>
<dbReference type="InterPro" id="IPR011711">
    <property type="entry name" value="GntR_C"/>
</dbReference>
<keyword evidence="1" id="KW-0805">Transcription regulation</keyword>
<dbReference type="PANTHER" id="PTHR43537">
    <property type="entry name" value="TRANSCRIPTIONAL REGULATOR, GNTR FAMILY"/>
    <property type="match status" value="1"/>
</dbReference>
<dbReference type="Proteomes" id="UP000240542">
    <property type="component" value="Unassembled WGS sequence"/>
</dbReference>
<evidence type="ECO:0000259" key="4">
    <source>
        <dbReference type="PROSITE" id="PS50949"/>
    </source>
</evidence>
<dbReference type="SMART" id="SM00345">
    <property type="entry name" value="HTH_GNTR"/>
    <property type="match status" value="1"/>
</dbReference>
<dbReference type="PROSITE" id="PS50949">
    <property type="entry name" value="HTH_GNTR"/>
    <property type="match status" value="1"/>
</dbReference>
<dbReference type="SUPFAM" id="SSF46785">
    <property type="entry name" value="Winged helix' DNA-binding domain"/>
    <property type="match status" value="1"/>
</dbReference>
<dbReference type="AlphaFoldDB" id="A0A2P8DHN2"/>
<dbReference type="InterPro" id="IPR000524">
    <property type="entry name" value="Tscrpt_reg_HTH_GntR"/>
</dbReference>
<dbReference type="SMART" id="SM00895">
    <property type="entry name" value="FCD"/>
    <property type="match status" value="1"/>
</dbReference>
<dbReference type="InterPro" id="IPR036390">
    <property type="entry name" value="WH_DNA-bd_sf"/>
</dbReference>
<evidence type="ECO:0000256" key="2">
    <source>
        <dbReference type="ARBA" id="ARBA00023125"/>
    </source>
</evidence>
<name>A0A2P8DHN2_9ACTN</name>
<dbReference type="Pfam" id="PF07729">
    <property type="entry name" value="FCD"/>
    <property type="match status" value="1"/>
</dbReference>
<comment type="caution">
    <text evidence="5">The sequence shown here is derived from an EMBL/GenBank/DDBJ whole genome shotgun (WGS) entry which is preliminary data.</text>
</comment>
<dbReference type="Pfam" id="PF00392">
    <property type="entry name" value="GntR"/>
    <property type="match status" value="1"/>
</dbReference>
<keyword evidence="3" id="KW-0804">Transcription</keyword>
<dbReference type="PANTHER" id="PTHR43537:SF45">
    <property type="entry name" value="GNTR FAMILY REGULATORY PROTEIN"/>
    <property type="match status" value="1"/>
</dbReference>
<dbReference type="EMBL" id="PYGA01000010">
    <property type="protein sequence ID" value="PSK96718.1"/>
    <property type="molecule type" value="Genomic_DNA"/>
</dbReference>
<dbReference type="Gene3D" id="1.20.120.530">
    <property type="entry name" value="GntR ligand-binding domain-like"/>
    <property type="match status" value="1"/>
</dbReference>
<dbReference type="GO" id="GO:0003677">
    <property type="term" value="F:DNA binding"/>
    <property type="evidence" value="ECO:0007669"/>
    <property type="project" value="UniProtKB-KW"/>
</dbReference>
<dbReference type="InterPro" id="IPR036388">
    <property type="entry name" value="WH-like_DNA-bd_sf"/>
</dbReference>
<reference evidence="5 6" key="1">
    <citation type="submission" date="2018-03" db="EMBL/GenBank/DDBJ databases">
        <title>Genomic Encyclopedia of Archaeal and Bacterial Type Strains, Phase II (KMG-II): from individual species to whole genera.</title>
        <authorList>
            <person name="Goeker M."/>
        </authorList>
    </citation>
    <scope>NUCLEOTIDE SEQUENCE [LARGE SCALE GENOMIC DNA]</scope>
    <source>
        <strain evidence="5 6">DSM 45312</strain>
    </source>
</reference>
<evidence type="ECO:0000313" key="5">
    <source>
        <dbReference type="EMBL" id="PSK96718.1"/>
    </source>
</evidence>
<protein>
    <submittedName>
        <fullName evidence="5">GntR family transcriptional regulator</fullName>
    </submittedName>
</protein>
<dbReference type="SUPFAM" id="SSF48008">
    <property type="entry name" value="GntR ligand-binding domain-like"/>
    <property type="match status" value="1"/>
</dbReference>
<keyword evidence="6" id="KW-1185">Reference proteome</keyword>
<dbReference type="GO" id="GO:0003700">
    <property type="term" value="F:DNA-binding transcription factor activity"/>
    <property type="evidence" value="ECO:0007669"/>
    <property type="project" value="InterPro"/>
</dbReference>
<evidence type="ECO:0000256" key="3">
    <source>
        <dbReference type="ARBA" id="ARBA00023163"/>
    </source>
</evidence>
<gene>
    <name evidence="5" type="ORF">CLV63_11015</name>
</gene>
<organism evidence="5 6">
    <name type="scientific">Murinocardiopsis flavida</name>
    <dbReference type="NCBI Taxonomy" id="645275"/>
    <lineage>
        <taxon>Bacteria</taxon>
        <taxon>Bacillati</taxon>
        <taxon>Actinomycetota</taxon>
        <taxon>Actinomycetes</taxon>
        <taxon>Streptosporangiales</taxon>
        <taxon>Nocardiopsidaceae</taxon>
        <taxon>Murinocardiopsis</taxon>
    </lineage>
</organism>
<dbReference type="Gene3D" id="1.10.10.10">
    <property type="entry name" value="Winged helix-like DNA-binding domain superfamily/Winged helix DNA-binding domain"/>
    <property type="match status" value="1"/>
</dbReference>
<evidence type="ECO:0000313" key="6">
    <source>
        <dbReference type="Proteomes" id="UP000240542"/>
    </source>
</evidence>
<evidence type="ECO:0000256" key="1">
    <source>
        <dbReference type="ARBA" id="ARBA00023015"/>
    </source>
</evidence>
<sequence length="240" mass="26583">MTQDTEEWVDRLAKARATGERSSMIEWVADVLRGQIFEGTFEPGQRLREEKIGEILEVSRNTLREAFRLLGHERLVVHQFHRGVFVAQPSADDVADLYRVRRALELSAVRGASGAPRSGIDAVAAAVTEGEQALGGEDWWGIGTANMRFHEAITALAGSRRADEIMRQLLAEMRLVFHIMKAPREFHAPYLTSNRRISDLLSAGRTEDAEAALAAYFDIAERQLLEAYDRGGPAGPDAPG</sequence>
<proteinExistence type="predicted"/>
<keyword evidence="2" id="KW-0238">DNA-binding</keyword>
<accession>A0A2P8DHN2</accession>
<feature type="domain" description="HTH gntR-type" evidence="4">
    <location>
        <begin position="22"/>
        <end position="89"/>
    </location>
</feature>